<feature type="transmembrane region" description="Helical" evidence="1">
    <location>
        <begin position="12"/>
        <end position="30"/>
    </location>
</feature>
<dbReference type="Proteomes" id="UP000716322">
    <property type="component" value="Unassembled WGS sequence"/>
</dbReference>
<feature type="transmembrane region" description="Helical" evidence="1">
    <location>
        <begin position="110"/>
        <end position="127"/>
    </location>
</feature>
<keyword evidence="1" id="KW-0812">Transmembrane</keyword>
<reference evidence="2 3" key="1">
    <citation type="submission" date="2020-03" db="EMBL/GenBank/DDBJ databases">
        <title>Genome sequence of strain Massilia sp. TW-1.</title>
        <authorList>
            <person name="Chaudhary D.K."/>
        </authorList>
    </citation>
    <scope>NUCLEOTIDE SEQUENCE [LARGE SCALE GENOMIC DNA]</scope>
    <source>
        <strain evidence="2 3">TW-1</strain>
    </source>
</reference>
<evidence type="ECO:0000313" key="2">
    <source>
        <dbReference type="EMBL" id="NIA57574.1"/>
    </source>
</evidence>
<dbReference type="EMBL" id="JAAQOM010000024">
    <property type="protein sequence ID" value="NIA57574.1"/>
    <property type="molecule type" value="Genomic_DNA"/>
</dbReference>
<feature type="transmembrane region" description="Helical" evidence="1">
    <location>
        <begin position="134"/>
        <end position="154"/>
    </location>
</feature>
<name>A0ABX0PJT1_9BURK</name>
<dbReference type="RefSeq" id="WP_166864440.1">
    <property type="nucleotide sequence ID" value="NZ_JAAQOM010000024.1"/>
</dbReference>
<comment type="caution">
    <text evidence="2">The sequence shown here is derived from an EMBL/GenBank/DDBJ whole genome shotgun (WGS) entry which is preliminary data.</text>
</comment>
<evidence type="ECO:0008006" key="4">
    <source>
        <dbReference type="Google" id="ProtNLM"/>
    </source>
</evidence>
<evidence type="ECO:0000313" key="3">
    <source>
        <dbReference type="Proteomes" id="UP000716322"/>
    </source>
</evidence>
<keyword evidence="1" id="KW-0472">Membrane</keyword>
<feature type="transmembrane region" description="Helical" evidence="1">
    <location>
        <begin position="211"/>
        <end position="229"/>
    </location>
</feature>
<accession>A0ABX0PJT1</accession>
<sequence>MSFTPRTPPSRLVASLAICLTVALVLFVQFRTQIFNGFTVLYGDRYDAAIMTTILEHWSNVVHGRAPWSQLYYFYPYTKTLGHTDGYFLIGLIYALVRPLGFDPFLTTELTNMVFRAIGFGTFFLAARQIFRLPFWLALFAAALFAASNSLTIHGQRLQLASIAFAPVLALLMWHAVRALYAGQRRRFVGFGCAAGIVLGAWSITCFYMTWFFIFFTTFLLAFLVYGIGRAGRKTLGQHIVAHKAGVAIVAVVTVVALLPLLTVYLAKSQETGMRPIDTVLSNTVPLAGVLQVGNENLLFGKIYNRFLAFAAPGYAPNGEYYNTGVAPLLFLLFVFGCIHVLRRRTRDAAPVDTLLRAACLAAICTWLLTLNVGGHSAWWLVYKFFPGARALSVVSAYQMFLLFPVVLIAAYYLSTLKVPASIWIVLVLLLGAEEINDGYIALVRADEVKRVDVPAPPPGCTAFFVSGWAHQALATPMSEWINNHYAHNVSAMLIGELHQIPTINGVASFNPPDWNFENPNAPDYTSRIRAYAQRHAVNGLCRLDLEAKRWDLTW</sequence>
<proteinExistence type="predicted"/>
<protein>
    <recommendedName>
        <fullName evidence="4">Glycosyltransferase RgtA/B/C/D-like domain-containing protein</fullName>
    </recommendedName>
</protein>
<gene>
    <name evidence="2" type="ORF">HAV22_28505</name>
</gene>
<organism evidence="2 3">
    <name type="scientific">Telluria antibiotica</name>
    <dbReference type="NCBI Taxonomy" id="2717319"/>
    <lineage>
        <taxon>Bacteria</taxon>
        <taxon>Pseudomonadati</taxon>
        <taxon>Pseudomonadota</taxon>
        <taxon>Betaproteobacteria</taxon>
        <taxon>Burkholderiales</taxon>
        <taxon>Oxalobacteraceae</taxon>
        <taxon>Telluria group</taxon>
        <taxon>Telluria</taxon>
    </lineage>
</organism>
<keyword evidence="1" id="KW-1133">Transmembrane helix</keyword>
<feature type="transmembrane region" description="Helical" evidence="1">
    <location>
        <begin position="395"/>
        <end position="414"/>
    </location>
</feature>
<feature type="transmembrane region" description="Helical" evidence="1">
    <location>
        <begin position="321"/>
        <end position="342"/>
    </location>
</feature>
<feature type="transmembrane region" description="Helical" evidence="1">
    <location>
        <begin position="354"/>
        <end position="375"/>
    </location>
</feature>
<evidence type="ECO:0000256" key="1">
    <source>
        <dbReference type="SAM" id="Phobius"/>
    </source>
</evidence>
<keyword evidence="3" id="KW-1185">Reference proteome</keyword>
<feature type="transmembrane region" description="Helical" evidence="1">
    <location>
        <begin position="241"/>
        <end position="267"/>
    </location>
</feature>
<feature type="transmembrane region" description="Helical" evidence="1">
    <location>
        <begin position="160"/>
        <end position="181"/>
    </location>
</feature>
<feature type="transmembrane region" description="Helical" evidence="1">
    <location>
        <begin position="188"/>
        <end position="205"/>
    </location>
</feature>